<feature type="chain" id="PRO_5024865519" description="Leucine-rich repeat-containing N-terminal plant-type domain-containing protein" evidence="14">
    <location>
        <begin position="24"/>
        <end position="2984"/>
    </location>
</feature>
<proteinExistence type="inferred from homology"/>
<evidence type="ECO:0000256" key="7">
    <source>
        <dbReference type="ARBA" id="ARBA00022737"/>
    </source>
</evidence>
<dbReference type="InterPro" id="IPR013210">
    <property type="entry name" value="LRR_N_plant-typ"/>
</dbReference>
<keyword evidence="5 13" id="KW-0812">Transmembrane</keyword>
<dbReference type="InterPro" id="IPR003591">
    <property type="entry name" value="Leu-rich_rpt_typical-subtyp"/>
</dbReference>
<accession>A0A5S9WU92</accession>
<feature type="domain" description="Leucine-rich repeat-containing N-terminal plant-type" evidence="15">
    <location>
        <begin position="1946"/>
        <end position="1990"/>
    </location>
</feature>
<feature type="compositionally biased region" description="Acidic residues" evidence="12">
    <location>
        <begin position="1853"/>
        <end position="1864"/>
    </location>
</feature>
<evidence type="ECO:0000256" key="1">
    <source>
        <dbReference type="ARBA" id="ARBA00004251"/>
    </source>
</evidence>
<dbReference type="GO" id="GO:0005886">
    <property type="term" value="C:plasma membrane"/>
    <property type="evidence" value="ECO:0007669"/>
    <property type="project" value="UniProtKB-SubCell"/>
</dbReference>
<evidence type="ECO:0000256" key="3">
    <source>
        <dbReference type="ARBA" id="ARBA00022475"/>
    </source>
</evidence>
<dbReference type="SMART" id="SM00369">
    <property type="entry name" value="LRR_TYP"/>
    <property type="match status" value="31"/>
</dbReference>
<dbReference type="PRINTS" id="PR00019">
    <property type="entry name" value="LEURICHRPT"/>
</dbReference>
<dbReference type="SMART" id="SM00365">
    <property type="entry name" value="LRR_SD22"/>
    <property type="match status" value="17"/>
</dbReference>
<evidence type="ECO:0000256" key="12">
    <source>
        <dbReference type="SAM" id="MobiDB-lite"/>
    </source>
</evidence>
<dbReference type="OrthoDB" id="4691307at2759"/>
<evidence type="ECO:0000256" key="9">
    <source>
        <dbReference type="ARBA" id="ARBA00023136"/>
    </source>
</evidence>
<gene>
    <name evidence="16" type="ORF">C24_LOCUS6348</name>
</gene>
<dbReference type="FunFam" id="3.80.10.10:FF:000111">
    <property type="entry name" value="LRR receptor-like serine/threonine-protein kinase ERECTA"/>
    <property type="match status" value="3"/>
</dbReference>
<dbReference type="PANTHER" id="PTHR48062:SF64">
    <property type="entry name" value="RECEPTOR-LIKE PROTEIN 13"/>
    <property type="match status" value="1"/>
</dbReference>
<feature type="transmembrane region" description="Helical" evidence="13">
    <location>
        <begin position="960"/>
        <end position="979"/>
    </location>
</feature>
<sequence>MEGKVFLGHNLIWVMLLMGQLHGYKSCIDEEKIALFELRKHMISRTESESVLPTWTNDTTSDCCRWKGVACNRVSGRVTEISFGGLSLKDNSLLNLSLLHPFEDVRSLNLSSSRCSGLFDDVEGYKSLRKLRKLEILDLASNKFNNSIFHFLSAATSLTTLFLRSNNMDGSFPAKELRDLTNLELLDLSRNRFNGSIPIQELSSLRKLKALDLSGNEFSGSMELQGKFCTDLLFSIQSGAFTQNKLVGHLPSCLTSLTGLRVLDLSSNKLTGTVPSSLGSLQSLEYLSLFDNDFEGSFSFGSLANLSNLMVLKLCSKSSSLQVLSESSWKPKFQLSVIALRSCNMEKVPHFLLHQKDLRHVDLSDNNISGKLPSWLLANNTKLKVLLLQNNLFTSFQIPKSAHNLLFLDVSANDFNHLFPENIGWIFPHLRYLNTSKNNFQENLPSSLGNMNGIQYMDLSRNSFHGNLPRSFVNGCYSMAILKLSHNKLSGEIFPESTNFTNILGLFMDNNLFTGKIGQGLRSLINLELLDMSNNNLTGVIPSWIGELPSLTALLISDNFLKGDIPMSLFNKSSLQLLDLSANSLSGVIPPQHDSRNGVVLLLQDNKLSGTIPDTLLANVEILDLRNNRFSGKIPEFINIQNISILLLRGNNFTGQIPHQLCGLSNIQLLDLSNNRLNGTIPSCLSNTSFGFGKECTSYDYDFGISFPSDVFNGFSLHQDFSSNKNGGIYFKSLLTLDPLKNELSGEIPVEFGGLLELRALNLSHNNLSGVIPKSISSMEKMESFDLSFNRLQGRIPSQLTELTSLSVFKVSHNNLSGVIPQGRQFNTFDAESYFGNRLLCGQPTNRSCNNNSYEEADNGVEADESIIDMVSFYLSFAAAYVTILIGILASLSFDSPWSRFWFYKVDAFIKKQSMFPTPMKGGVDGGFHIILAFGDWKSRACASDYNNVKRRRFNFQRKVFSGQNLIWVMLLLVQLRGYKCCIEKERKALLELKKYMISKTADWGLDSVLPTWTNDTKSNCCRWEGLKCNQTSGRIIELSIGQTNFKESSLLNLSLLHPFEELRSLNLSGEIYNEFNGLFDDVEGYESLRRLRNLEILDLSSNSFNNSIFPFLNAATSLTTLFIQSNYIGGPLPIKELKNLTKLELLDLSRSGYNGSIPELKVLTNLEVLGLAWNHLDGPIPKEGVLFMLDLQDYLFFCEMKNLRQLDLRGNYFEGQLPVCLGNLNKLRVLDLSSNQLSGNLPASFNSLESLEYLSLSDNNFEGFFSLNPLANLTKLKVFRLSSTSEMLQVETESNWLPKFQLTVAALPFCSLGKIPNFLVYQTNLRLVDLSSNRLSGDIPTWLLENNPELKVLQLKNNSFTIFQIPTIVHKLQVLDFSANDITGVLPDNIGHVLPRLLHMNGSHNGFQGNLPSSMGEMNDISFLDLSYNNFSGELPRSLLTGCFSLITLQLSHNSFSGPILPIQTRLTSLIVLRMHNNLFTGEIGVGLRTLVNLSIFDASNNRLTGLISSSIPPDSSHLIMLLLSNNLLEGTLPPSLLAIHHLNFLDLSGNLLSGDLPSSVVNSMYGIKIFLHNNSFTGPLPVTLLENAYILDLRNNKLSGSIPQFVNTGKMITLLLRGNNLTGSIPRKLCDLTSIRLLDLSDNKLNGVIPPCLNHLSTELGEGIGLSGFSQEISFGDSLQMEFYRSTFLVDEFMLYYDSTYMIVEIEFAAKQRYDSFSGGTLDYMYGLDLSSNELSGVIPAELGDLSKLRALNLSRNLLSSSIPANFSKLKDIESLDLSYNMLQGNIPHQLTNLTSLAVFNVSFNNLSGIIPQGGQFNTFNDNSYLGNPLLCGTPTDRSCEGKKNTKEADNGGEEEEEDDDDEAAIDMVVLYWTTGSTYAIALIGILVLMCFDCPWRRTWLCIVDAFIASGKIQWEFKGKKDQSVSSLKFRGEKLHGYKSCIEKERKALLELKAFLIPLNAGEWNDNVLSWTNDTKSDCCQWMGVECNRKSGRITNIAFGIGFIIENPLLNLSLLHPFEDVRSLDLSSSRSCEDCGFSGLFDDVEGYKSLSRLRNLEILDLSSHRFNNSIFPFLNAATSLTTLFLTYNNMHSPFLVKEFKDLTNLEHLDLRGNRFNGSIPTQDYNSLRRFRKLEILDLSDNLFNSRIFPFLNSATSLKSLSLWGNNMGGPFPAKELRDLTNLELLDLSRNRFNGSIPVRALFALRKLKALDLSDNEFSSSVELQGKFAKTKPLSGTCPWKNMEELKLSNNKLAGQFPLCLTSLTGLRVLDLSSNQLTGNVPSALANLESLEYLSLFGNNFEGFFSLGLLANLSKLKVLRLDSQSNSLEVEFETSWKPKFQLVVIALRSCNLEKVPHFLLHQKDLHHVDLSDNQIHGNFPSWLLENNTKLEVLLLQNNSFTSFQLPKSAHNLLFLNVSVNKFNHLFLQNFGWILPHLVCVNLAYNGFQGNLPSSLDNMKSIEFLDLSHNRFHGKLPRRFLKGCYNLTILKLSHNKLSGEVFPEAANFTRLWVMSMDNNLFTGNIGKGFRSLPSLNVLDISNNKLTGVIPSWIGERQGLFALQLSNNMLEGEIPTSLFNISYLQLLDLSSNRLSGDIPPHVSSIYHGAVLLLQNNNLSGVIPDTLLLNVIVLDLRNNRLSGNLPEFINTQNISILLLRGNNFTGQIPHQFCSLSNIQLLDLSNNKFNGSIPSCLSNTSFGLRKGDDSYRYDVPSRFGTAKDPVYFESLLMIDEFNMVNETNSQTKIEFATKHRYDAYMGGNLKLLFGMDLSENELSGEIPVELGGLVELKALNLSHNNLSGVILESFSGLKNVESLDLSFNRLQGPIPLQLTDMISLAVFNVSYNNLSGIVPQGRQFNTFETQSYFGNPLLCGKSIDISCASNNFHPTDNGVEADESTVDMESFYWSFVAAYVTILLGILASLSFDSPWSRAWFYIVDAFVLKVRNMLWQNTAGTKCSYVLVSLSSPSVVVLLKPPALFHKTRT</sequence>
<feature type="domain" description="Leucine-rich repeat-containing N-terminal plant-type" evidence="15">
    <location>
        <begin position="29"/>
        <end position="72"/>
    </location>
</feature>
<evidence type="ECO:0000313" key="16">
    <source>
        <dbReference type="EMBL" id="CAA0334128.1"/>
    </source>
</evidence>
<dbReference type="InterPro" id="IPR051502">
    <property type="entry name" value="RLP_Defense_Trigger"/>
</dbReference>
<keyword evidence="4" id="KW-0433">Leucine-rich repeat</keyword>
<evidence type="ECO:0000256" key="8">
    <source>
        <dbReference type="ARBA" id="ARBA00022989"/>
    </source>
</evidence>
<dbReference type="PROSITE" id="PS51450">
    <property type="entry name" value="LRR"/>
    <property type="match status" value="1"/>
</dbReference>
<dbReference type="SUPFAM" id="SSF52047">
    <property type="entry name" value="RNI-like"/>
    <property type="match status" value="2"/>
</dbReference>
<evidence type="ECO:0000256" key="4">
    <source>
        <dbReference type="ARBA" id="ARBA00022614"/>
    </source>
</evidence>
<dbReference type="FunFam" id="3.80.10.10:FF:001579">
    <property type="entry name" value="LRR receptor-like serine/threonine-protein kinase GSO2"/>
    <property type="match status" value="1"/>
</dbReference>
<dbReference type="EMBL" id="CACSHJ010000087">
    <property type="protein sequence ID" value="CAA0334128.1"/>
    <property type="molecule type" value="Genomic_DNA"/>
</dbReference>
<dbReference type="InterPro" id="IPR032675">
    <property type="entry name" value="LRR_dom_sf"/>
</dbReference>
<reference evidence="16 17" key="1">
    <citation type="submission" date="2019-12" db="EMBL/GenBank/DDBJ databases">
        <authorList>
            <person name="Jiao W.-B."/>
            <person name="Schneeberger K."/>
        </authorList>
    </citation>
    <scope>NUCLEOTIDE SEQUENCE [LARGE SCALE GENOMIC DNA]</scope>
    <source>
        <strain evidence="17">cv. C24</strain>
    </source>
</reference>
<keyword evidence="7" id="KW-0677">Repeat</keyword>
<evidence type="ECO:0000256" key="2">
    <source>
        <dbReference type="ARBA" id="ARBA00009592"/>
    </source>
</evidence>
<feature type="region of interest" description="Disordered" evidence="12">
    <location>
        <begin position="1839"/>
        <end position="1864"/>
    </location>
</feature>
<evidence type="ECO:0000256" key="14">
    <source>
        <dbReference type="SAM" id="SignalP"/>
    </source>
</evidence>
<protein>
    <recommendedName>
        <fullName evidence="15">Leucine-rich repeat-containing N-terminal plant-type domain-containing protein</fullName>
    </recommendedName>
</protein>
<organism evidence="16 17">
    <name type="scientific">Arabidopsis thaliana</name>
    <name type="common">Mouse-ear cress</name>
    <dbReference type="NCBI Taxonomy" id="3702"/>
    <lineage>
        <taxon>Eukaryota</taxon>
        <taxon>Viridiplantae</taxon>
        <taxon>Streptophyta</taxon>
        <taxon>Embryophyta</taxon>
        <taxon>Tracheophyta</taxon>
        <taxon>Spermatophyta</taxon>
        <taxon>Magnoliopsida</taxon>
        <taxon>eudicotyledons</taxon>
        <taxon>Gunneridae</taxon>
        <taxon>Pentapetalae</taxon>
        <taxon>rosids</taxon>
        <taxon>malvids</taxon>
        <taxon>Brassicales</taxon>
        <taxon>Brassicaceae</taxon>
        <taxon>Camelineae</taxon>
        <taxon>Arabidopsis</taxon>
    </lineage>
</organism>
<dbReference type="ExpressionAtlas" id="A0A5S9WU92">
    <property type="expression patterns" value="baseline and differential"/>
</dbReference>
<feature type="compositionally biased region" description="Basic and acidic residues" evidence="12">
    <location>
        <begin position="1840"/>
        <end position="1852"/>
    </location>
</feature>
<feature type="transmembrane region" description="Helical" evidence="13">
    <location>
        <begin position="2904"/>
        <end position="2925"/>
    </location>
</feature>
<dbReference type="FunFam" id="3.80.10.10:FF:000095">
    <property type="entry name" value="LRR receptor-like serine/threonine-protein kinase GSO1"/>
    <property type="match status" value="3"/>
</dbReference>
<keyword evidence="3" id="KW-1003">Cell membrane</keyword>
<evidence type="ECO:0000256" key="5">
    <source>
        <dbReference type="ARBA" id="ARBA00022692"/>
    </source>
</evidence>
<dbReference type="PANTHER" id="PTHR48062">
    <property type="entry name" value="RECEPTOR-LIKE PROTEIN 14"/>
    <property type="match status" value="1"/>
</dbReference>
<dbReference type="Gene3D" id="3.80.10.10">
    <property type="entry name" value="Ribonuclease Inhibitor"/>
    <property type="match status" value="14"/>
</dbReference>
<keyword evidence="10" id="KW-0675">Receptor</keyword>
<name>A0A5S9WU92_ARATH</name>
<feature type="transmembrane region" description="Helical" evidence="13">
    <location>
        <begin position="873"/>
        <end position="894"/>
    </location>
</feature>
<keyword evidence="11" id="KW-0325">Glycoprotein</keyword>
<comment type="similarity">
    <text evidence="2">Belongs to the RLP family.</text>
</comment>
<dbReference type="Pfam" id="PF13855">
    <property type="entry name" value="LRR_8"/>
    <property type="match status" value="6"/>
</dbReference>
<comment type="subcellular location">
    <subcellularLocation>
        <location evidence="1">Cell membrane</location>
        <topology evidence="1">Single-pass type I membrane protein</topology>
    </subcellularLocation>
</comment>
<keyword evidence="6 14" id="KW-0732">Signal</keyword>
<dbReference type="Proteomes" id="UP000434276">
    <property type="component" value="Unassembled WGS sequence"/>
</dbReference>
<feature type="domain" description="Leucine-rich repeat-containing N-terminal plant-type" evidence="15">
    <location>
        <begin position="985"/>
        <end position="1030"/>
    </location>
</feature>
<dbReference type="Pfam" id="PF08263">
    <property type="entry name" value="LRRNT_2"/>
    <property type="match status" value="3"/>
</dbReference>
<dbReference type="Pfam" id="PF00560">
    <property type="entry name" value="LRR_1"/>
    <property type="match status" value="11"/>
</dbReference>
<evidence type="ECO:0000259" key="15">
    <source>
        <dbReference type="Pfam" id="PF08263"/>
    </source>
</evidence>
<dbReference type="FunFam" id="3.80.10.10:FF:001347">
    <property type="entry name" value="LRR receptor-like serine/threonine-protein kinase GSO2"/>
    <property type="match status" value="1"/>
</dbReference>
<evidence type="ECO:0000313" key="17">
    <source>
        <dbReference type="Proteomes" id="UP000434276"/>
    </source>
</evidence>
<keyword evidence="9 13" id="KW-0472">Membrane</keyword>
<evidence type="ECO:0000256" key="10">
    <source>
        <dbReference type="ARBA" id="ARBA00023170"/>
    </source>
</evidence>
<keyword evidence="8 13" id="KW-1133">Transmembrane helix</keyword>
<evidence type="ECO:0000256" key="11">
    <source>
        <dbReference type="ARBA" id="ARBA00023180"/>
    </source>
</evidence>
<evidence type="ECO:0000256" key="6">
    <source>
        <dbReference type="ARBA" id="ARBA00022729"/>
    </source>
</evidence>
<dbReference type="FunFam" id="3.80.10.10:FF:000041">
    <property type="entry name" value="LRR receptor-like serine/threonine-protein kinase ERECTA"/>
    <property type="match status" value="2"/>
</dbReference>
<evidence type="ECO:0000256" key="13">
    <source>
        <dbReference type="SAM" id="Phobius"/>
    </source>
</evidence>
<dbReference type="InterPro" id="IPR001611">
    <property type="entry name" value="Leu-rich_rpt"/>
</dbReference>
<feature type="signal peptide" evidence="14">
    <location>
        <begin position="1"/>
        <end position="23"/>
    </location>
</feature>
<dbReference type="SUPFAM" id="SSF52058">
    <property type="entry name" value="L domain-like"/>
    <property type="match status" value="7"/>
</dbReference>